<dbReference type="InterPro" id="IPR032710">
    <property type="entry name" value="NTF2-like_dom_sf"/>
</dbReference>
<keyword evidence="3" id="KW-1185">Reference proteome</keyword>
<proteinExistence type="predicted"/>
<dbReference type="InterPro" id="IPR027843">
    <property type="entry name" value="DUF4440"/>
</dbReference>
<dbReference type="EMBL" id="QGTR01000002">
    <property type="protein sequence ID" value="PWW02148.1"/>
    <property type="molecule type" value="Genomic_DNA"/>
</dbReference>
<dbReference type="SUPFAM" id="SSF54427">
    <property type="entry name" value="NTF2-like"/>
    <property type="match status" value="1"/>
</dbReference>
<comment type="caution">
    <text evidence="2">The sequence shown here is derived from an EMBL/GenBank/DDBJ whole genome shotgun (WGS) entry which is preliminary data.</text>
</comment>
<evidence type="ECO:0000313" key="3">
    <source>
        <dbReference type="Proteomes" id="UP000246352"/>
    </source>
</evidence>
<dbReference type="OrthoDB" id="667202at2"/>
<gene>
    <name evidence="2" type="ORF">DFR52_102816</name>
</gene>
<evidence type="ECO:0000313" key="2">
    <source>
        <dbReference type="EMBL" id="PWW02148.1"/>
    </source>
</evidence>
<dbReference type="AlphaFoldDB" id="A0A317PQC0"/>
<dbReference type="Proteomes" id="UP000246352">
    <property type="component" value="Unassembled WGS sequence"/>
</dbReference>
<feature type="domain" description="DUF4440" evidence="1">
    <location>
        <begin position="19"/>
        <end position="104"/>
    </location>
</feature>
<evidence type="ECO:0000259" key="1">
    <source>
        <dbReference type="Pfam" id="PF14534"/>
    </source>
</evidence>
<dbReference type="Gene3D" id="3.10.450.50">
    <property type="match status" value="1"/>
</dbReference>
<protein>
    <submittedName>
        <fullName evidence="2">Uncharacterized protein DUF4440</fullName>
    </submittedName>
</protein>
<reference evidence="2 3" key="1">
    <citation type="submission" date="2018-05" db="EMBL/GenBank/DDBJ databases">
        <title>Genomic Encyclopedia of Type Strains, Phase IV (KMG-IV): sequencing the most valuable type-strain genomes for metagenomic binning, comparative biology and taxonomic classification.</title>
        <authorList>
            <person name="Goeker M."/>
        </authorList>
    </citation>
    <scope>NUCLEOTIDE SEQUENCE [LARGE SCALE GENOMIC DNA]</scope>
    <source>
        <strain evidence="2 3">DSM 16791</strain>
    </source>
</reference>
<name>A0A317PQC0_9HYPH</name>
<dbReference type="RefSeq" id="WP_110031859.1">
    <property type="nucleotide sequence ID" value="NZ_QGTR01000002.1"/>
</dbReference>
<sequence length="114" mass="12839">MTQINVQDLERRLWLEGSPAYEEILAPDCIMAFAAPVGILRGAAIHQSLKALPRWDDVEISETDLAQPDDSTLVHAYRAVGHREGDAPYRAYCTSTYRRTGEGWCLIQHQQTPD</sequence>
<organism evidence="2 3">
    <name type="scientific">Hoeflea marina</name>
    <dbReference type="NCBI Taxonomy" id="274592"/>
    <lineage>
        <taxon>Bacteria</taxon>
        <taxon>Pseudomonadati</taxon>
        <taxon>Pseudomonadota</taxon>
        <taxon>Alphaproteobacteria</taxon>
        <taxon>Hyphomicrobiales</taxon>
        <taxon>Rhizobiaceae</taxon>
        <taxon>Hoeflea</taxon>
    </lineage>
</organism>
<dbReference type="Pfam" id="PF14534">
    <property type="entry name" value="DUF4440"/>
    <property type="match status" value="1"/>
</dbReference>
<accession>A0A317PQC0</accession>